<dbReference type="Proteomes" id="UP000515291">
    <property type="component" value="Chromosome"/>
</dbReference>
<dbReference type="KEGG" id="trb:HB776_08485"/>
<protein>
    <submittedName>
        <fullName evidence="2">Uncharacterized protein</fullName>
    </submittedName>
</protein>
<feature type="compositionally biased region" description="Basic residues" evidence="1">
    <location>
        <begin position="41"/>
        <end position="55"/>
    </location>
</feature>
<dbReference type="RefSeq" id="WP_184516829.1">
    <property type="nucleotide sequence ID" value="NZ_CP050292.1"/>
</dbReference>
<dbReference type="AlphaFoldDB" id="A0A7G6TWY8"/>
<reference evidence="3" key="1">
    <citation type="journal article" date="2020" name="Mol. Plant Microbe">
        <title>Rhizobial microsymbionts of the narrowly endemic Oxytropis species growing in Kamchatka are characterized by significant genetic diversity and possess a set of genes that are associated with T3SS and T6SS secretion systems and can affect the development of symbiosis.</title>
        <authorList>
            <person name="Safronova V."/>
            <person name="Guro P."/>
            <person name="Sazanova A."/>
            <person name="Kuznetsova I."/>
            <person name="Belimov A."/>
            <person name="Yakubov V."/>
            <person name="Chirak E."/>
            <person name="Afonin A."/>
            <person name="Gogolev Y."/>
            <person name="Andronov E."/>
            <person name="Tikhonovich I."/>
        </authorList>
    </citation>
    <scope>NUCLEOTIDE SEQUENCE [LARGE SCALE GENOMIC DNA]</scope>
    <source>
        <strain evidence="3">581</strain>
    </source>
</reference>
<organism evidence="2 3">
    <name type="scientific">Tardiphaga robiniae</name>
    <dbReference type="NCBI Taxonomy" id="943830"/>
    <lineage>
        <taxon>Bacteria</taxon>
        <taxon>Pseudomonadati</taxon>
        <taxon>Pseudomonadota</taxon>
        <taxon>Alphaproteobacteria</taxon>
        <taxon>Hyphomicrobiales</taxon>
        <taxon>Nitrobacteraceae</taxon>
        <taxon>Tardiphaga</taxon>
    </lineage>
</organism>
<evidence type="ECO:0000313" key="3">
    <source>
        <dbReference type="Proteomes" id="UP000515291"/>
    </source>
</evidence>
<evidence type="ECO:0000256" key="1">
    <source>
        <dbReference type="SAM" id="MobiDB-lite"/>
    </source>
</evidence>
<name>A0A7G6TWY8_9BRAD</name>
<feature type="compositionally biased region" description="Basic and acidic residues" evidence="1">
    <location>
        <begin position="1"/>
        <end position="30"/>
    </location>
</feature>
<accession>A0A7G6TWY8</accession>
<gene>
    <name evidence="2" type="ORF">HB776_08485</name>
</gene>
<evidence type="ECO:0000313" key="2">
    <source>
        <dbReference type="EMBL" id="QND71270.1"/>
    </source>
</evidence>
<feature type="region of interest" description="Disordered" evidence="1">
    <location>
        <begin position="1"/>
        <end position="69"/>
    </location>
</feature>
<proteinExistence type="predicted"/>
<dbReference type="EMBL" id="CP050292">
    <property type="protein sequence ID" value="QND71270.1"/>
    <property type="molecule type" value="Genomic_DNA"/>
</dbReference>
<feature type="compositionally biased region" description="Basic and acidic residues" evidence="1">
    <location>
        <begin position="56"/>
        <end position="69"/>
    </location>
</feature>
<sequence>MEKSSITPEERREAIAKRERRKENIERKADGLPPLLDPKKAKARARRKERKRRRDRWSEERRHVSKHDGRLKWVKAKKAAGVWVPVEEWKARRIAEENAAYPATEDRLLREREDVRVSMD</sequence>